<comment type="caution">
    <text evidence="1">The sequence shown here is derived from an EMBL/GenBank/DDBJ whole genome shotgun (WGS) entry which is preliminary data.</text>
</comment>
<dbReference type="EMBL" id="CAJVPT010016734">
    <property type="protein sequence ID" value="CAG8621150.1"/>
    <property type="molecule type" value="Genomic_DNA"/>
</dbReference>
<organism evidence="1 2">
    <name type="scientific">Acaulospora colombiana</name>
    <dbReference type="NCBI Taxonomy" id="27376"/>
    <lineage>
        <taxon>Eukaryota</taxon>
        <taxon>Fungi</taxon>
        <taxon>Fungi incertae sedis</taxon>
        <taxon>Mucoromycota</taxon>
        <taxon>Glomeromycotina</taxon>
        <taxon>Glomeromycetes</taxon>
        <taxon>Diversisporales</taxon>
        <taxon>Acaulosporaceae</taxon>
        <taxon>Acaulospora</taxon>
    </lineage>
</organism>
<proteinExistence type="predicted"/>
<accession>A0ACA9N1X8</accession>
<gene>
    <name evidence="1" type="ORF">ACOLOM_LOCUS7333</name>
</gene>
<sequence>MSWICDGLPCKLVEERGPNPVVGEGVEHSLYRGDSPKAEKCPVRLPYKATFQPDETASEERESIWLCPNNDNPSTEKLPKYARFQEDILMRGVDGGVLASNRKREIYWSQEGSKTETNTDGGARLGKSVELEG</sequence>
<evidence type="ECO:0000313" key="1">
    <source>
        <dbReference type="EMBL" id="CAG8621150.1"/>
    </source>
</evidence>
<dbReference type="Proteomes" id="UP000789525">
    <property type="component" value="Unassembled WGS sequence"/>
</dbReference>
<keyword evidence="2" id="KW-1185">Reference proteome</keyword>
<evidence type="ECO:0000313" key="2">
    <source>
        <dbReference type="Proteomes" id="UP000789525"/>
    </source>
</evidence>
<protein>
    <submittedName>
        <fullName evidence="1">16891_t:CDS:1</fullName>
    </submittedName>
</protein>
<reference evidence="1" key="1">
    <citation type="submission" date="2021-06" db="EMBL/GenBank/DDBJ databases">
        <authorList>
            <person name="Kallberg Y."/>
            <person name="Tangrot J."/>
            <person name="Rosling A."/>
        </authorList>
    </citation>
    <scope>NUCLEOTIDE SEQUENCE</scope>
    <source>
        <strain evidence="1">CL356</strain>
    </source>
</reference>
<name>A0ACA9N1X8_9GLOM</name>